<sequence>MTDIAPFVVKEVYSDHQRWIYQDISHQEGRINVTLDLSKFTANTHYPKGFLPSGIPLGKVTATGLYGPYDNGASDGREKCEGFLYAFRPVRQGQERTSVALWVGPGIIKEGELPLGALDSAGKTDLNWFKFVA</sequence>
<keyword evidence="2" id="KW-1185">Reference proteome</keyword>
<dbReference type="RefSeq" id="YP_009301086.1">
    <property type="nucleotide sequence ID" value="NC_031230.1"/>
</dbReference>
<reference evidence="2" key="1">
    <citation type="submission" date="2016-03" db="EMBL/GenBank/DDBJ databases">
        <authorList>
            <person name="Ploux O."/>
        </authorList>
    </citation>
    <scope>NUCLEOTIDE SEQUENCE [LARGE SCALE GENOMIC DNA]</scope>
</reference>
<dbReference type="KEGG" id="vg:29124994"/>
<proteinExistence type="predicted"/>
<evidence type="ECO:0000313" key="1">
    <source>
        <dbReference type="EMBL" id="AMS02576.1"/>
    </source>
</evidence>
<protein>
    <submittedName>
        <fullName evidence="1">Head decoration protein</fullName>
    </submittedName>
</protein>
<dbReference type="OrthoDB" id="18204at10239"/>
<evidence type="ECO:0000313" key="2">
    <source>
        <dbReference type="Proteomes" id="UP000201371"/>
    </source>
</evidence>
<name>A0A142K8Z3_9CAUD</name>
<organism evidence="1 2">
    <name type="scientific">Gordonia phage Yvonnetastic</name>
    <dbReference type="NCBI Taxonomy" id="1821566"/>
    <lineage>
        <taxon>Viruses</taxon>
        <taxon>Duplodnaviria</taxon>
        <taxon>Heunggongvirae</taxon>
        <taxon>Uroviricota</taxon>
        <taxon>Caudoviricetes</taxon>
        <taxon>Yvonnevirus</taxon>
        <taxon>Yvonnevirus yvonnetastic</taxon>
        <taxon>Gordonia virus Yvonnetastic</taxon>
    </lineage>
</organism>
<accession>A0A142K8Z3</accession>
<dbReference type="EMBL" id="KU963248">
    <property type="protein sequence ID" value="AMS02576.1"/>
    <property type="molecule type" value="Genomic_DNA"/>
</dbReference>
<dbReference type="GeneID" id="29124994"/>
<gene>
    <name evidence="1" type="primary">32</name>
    <name evidence="1" type="ORF">SEA_YVONNETASTIC_32</name>
</gene>
<dbReference type="Proteomes" id="UP000201371">
    <property type="component" value="Segment"/>
</dbReference>